<dbReference type="EMBL" id="KT151660">
    <property type="protein sequence ID" value="ALP44861.1"/>
    <property type="molecule type" value="Genomic_DNA"/>
</dbReference>
<protein>
    <submittedName>
        <fullName evidence="1">Uncharacterized protein</fullName>
    </submittedName>
</protein>
<reference evidence="2" key="2">
    <citation type="journal article" date="2016" name="Sci. Rep.">
        <title>Variations in SXT elements in epidemic Vibrio cholerae O1 El Tor strains in China.</title>
        <authorList>
            <person name="Wang R."/>
            <person name="Yu D."/>
            <person name="Yue J."/>
            <person name="Kan B."/>
        </authorList>
    </citation>
    <scope>NUCLEOTIDE SEQUENCE</scope>
    <source>
        <strain evidence="3">AHV1003</strain>
        <strain evidence="2">ICDC-2255</strain>
        <strain evidence="4">Wujiang-2</strain>
    </source>
</reference>
<dbReference type="EMBL" id="KC886257">
    <property type="protein sequence ID" value="AHM25127.1"/>
    <property type="molecule type" value="Genomic_DNA"/>
</dbReference>
<proteinExistence type="predicted"/>
<reference evidence="1" key="1">
    <citation type="journal article" date="2014" name="PLoS ONE">
        <title>Worldwide Occurrence of Integrative Conjugative Element Encoding Multidrug Resistance Determinants in Epidemic Vibrio cholerae O1.</title>
        <authorList>
            <person name="Marin M.A."/>
            <person name="Fonseca E.L."/>
            <person name="Andrade B.N."/>
            <person name="Cabral A.C."/>
            <person name="Vicente A.C."/>
        </authorList>
    </citation>
    <scope>NUCLEOTIDE SEQUENCE</scope>
    <source>
        <strain evidence="1">VC504</strain>
    </source>
</reference>
<sequence length="46" mass="5443">MDRFERKAEIQHLNTIRMRMTAFTAKPDMKPGLFKTKLSVYRANCP</sequence>
<dbReference type="AlphaFoldDB" id="A0A096XHD0"/>
<evidence type="ECO:0000313" key="3">
    <source>
        <dbReference type="EMBL" id="ALP45142.1"/>
    </source>
</evidence>
<accession>A0A096XHD0</accession>
<organism evidence="1">
    <name type="scientific">Vibrio cholerae</name>
    <dbReference type="NCBI Taxonomy" id="666"/>
    <lineage>
        <taxon>Bacteria</taxon>
        <taxon>Pseudomonadati</taxon>
        <taxon>Pseudomonadota</taxon>
        <taxon>Gammaproteobacteria</taxon>
        <taxon>Vibrionales</taxon>
        <taxon>Vibrionaceae</taxon>
        <taxon>Vibrio</taxon>
    </lineage>
</organism>
<evidence type="ECO:0000313" key="4">
    <source>
        <dbReference type="EMBL" id="ALP45244.1"/>
    </source>
</evidence>
<evidence type="ECO:0000313" key="1">
    <source>
        <dbReference type="EMBL" id="AHM25127.1"/>
    </source>
</evidence>
<evidence type="ECO:0000313" key="2">
    <source>
        <dbReference type="EMBL" id="ALP44861.1"/>
    </source>
</evidence>
<dbReference type="EMBL" id="KT151664">
    <property type="protein sequence ID" value="ALP45244.1"/>
    <property type="molecule type" value="Genomic_DNA"/>
</dbReference>
<name>A0A096XHD0_VIBCL</name>
<dbReference type="EMBL" id="KT151663">
    <property type="protein sequence ID" value="ALP45142.1"/>
    <property type="molecule type" value="Genomic_DNA"/>
</dbReference>